<keyword evidence="2" id="KW-0472">Membrane</keyword>
<feature type="region of interest" description="Disordered" evidence="1">
    <location>
        <begin position="244"/>
        <end position="323"/>
    </location>
</feature>
<feature type="region of interest" description="Disordered" evidence="1">
    <location>
        <begin position="187"/>
        <end position="228"/>
    </location>
</feature>
<keyword evidence="4" id="KW-1185">Reference proteome</keyword>
<feature type="region of interest" description="Disordered" evidence="1">
    <location>
        <begin position="366"/>
        <end position="387"/>
    </location>
</feature>
<dbReference type="PANTHER" id="PTHR12349:SF2">
    <property type="entry name" value="PALMITOYLTRANSFERASE ZDHHC8"/>
    <property type="match status" value="1"/>
</dbReference>
<reference evidence="3" key="1">
    <citation type="submission" date="2021-02" db="EMBL/GenBank/DDBJ databases">
        <authorList>
            <person name="Bekaert M."/>
        </authorList>
    </citation>
    <scope>NUCLEOTIDE SEQUENCE</scope>
    <source>
        <strain evidence="3">IoA-00</strain>
    </source>
</reference>
<gene>
    <name evidence="3" type="ORF">LSAA_3854</name>
</gene>
<evidence type="ECO:0000256" key="2">
    <source>
        <dbReference type="SAM" id="Phobius"/>
    </source>
</evidence>
<dbReference type="EMBL" id="HG994592">
    <property type="protein sequence ID" value="CAF2824196.1"/>
    <property type="molecule type" value="Genomic_DNA"/>
</dbReference>
<evidence type="ECO:0000256" key="1">
    <source>
        <dbReference type="SAM" id="MobiDB-lite"/>
    </source>
</evidence>
<feature type="transmembrane region" description="Helical" evidence="2">
    <location>
        <begin position="15"/>
        <end position="35"/>
    </location>
</feature>
<keyword evidence="2" id="KW-0812">Transmembrane</keyword>
<feature type="compositionally biased region" description="Polar residues" evidence="1">
    <location>
        <begin position="193"/>
        <end position="208"/>
    </location>
</feature>
<proteinExistence type="predicted"/>
<dbReference type="OrthoDB" id="4096362at2759"/>
<organism evidence="3 4">
    <name type="scientific">Lepeophtheirus salmonis</name>
    <name type="common">Salmon louse</name>
    <name type="synonym">Caligus salmonis</name>
    <dbReference type="NCBI Taxonomy" id="72036"/>
    <lineage>
        <taxon>Eukaryota</taxon>
        <taxon>Metazoa</taxon>
        <taxon>Ecdysozoa</taxon>
        <taxon>Arthropoda</taxon>
        <taxon>Crustacea</taxon>
        <taxon>Multicrustacea</taxon>
        <taxon>Hexanauplia</taxon>
        <taxon>Copepoda</taxon>
        <taxon>Siphonostomatoida</taxon>
        <taxon>Caligidae</taxon>
        <taxon>Lepeophtheirus</taxon>
    </lineage>
</organism>
<dbReference type="GO" id="GO:0019706">
    <property type="term" value="F:protein-cysteine S-palmitoyltransferase activity"/>
    <property type="evidence" value="ECO:0007669"/>
    <property type="project" value="UniProtKB-EC"/>
</dbReference>
<name>A0A7R8CI53_LEPSM</name>
<dbReference type="AlphaFoldDB" id="A0A7R8CI53"/>
<protein>
    <submittedName>
        <fullName evidence="3">ZDHHC5_8</fullName>
        <ecNumber evidence="3">2.3.1.225</ecNumber>
    </submittedName>
</protein>
<feature type="compositionally biased region" description="Polar residues" evidence="1">
    <location>
        <begin position="496"/>
        <end position="508"/>
    </location>
</feature>
<feature type="compositionally biased region" description="Polar residues" evidence="1">
    <location>
        <begin position="374"/>
        <end position="387"/>
    </location>
</feature>
<feature type="compositionally biased region" description="Low complexity" evidence="1">
    <location>
        <begin position="311"/>
        <end position="323"/>
    </location>
</feature>
<keyword evidence="3" id="KW-0012">Acyltransferase</keyword>
<feature type="region of interest" description="Disordered" evidence="1">
    <location>
        <begin position="496"/>
        <end position="540"/>
    </location>
</feature>
<evidence type="ECO:0000313" key="3">
    <source>
        <dbReference type="EMBL" id="CAF2824196.1"/>
    </source>
</evidence>
<feature type="transmembrane region" description="Helical" evidence="2">
    <location>
        <begin position="47"/>
        <end position="70"/>
    </location>
</feature>
<evidence type="ECO:0000313" key="4">
    <source>
        <dbReference type="Proteomes" id="UP000675881"/>
    </source>
</evidence>
<accession>A0A7R8CI53</accession>
<dbReference type="Proteomes" id="UP000675881">
    <property type="component" value="Chromosome 13"/>
</dbReference>
<feature type="compositionally biased region" description="Low complexity" evidence="1">
    <location>
        <begin position="527"/>
        <end position="536"/>
    </location>
</feature>
<keyword evidence="2" id="KW-1133">Transmembrane helix</keyword>
<feature type="region of interest" description="Disordered" evidence="1">
    <location>
        <begin position="455"/>
        <end position="479"/>
    </location>
</feature>
<dbReference type="PANTHER" id="PTHR12349">
    <property type="entry name" value="ANKYRIN REPEAT AND LEM DOMAIN-CONTAINING PROTEIN 2"/>
    <property type="match status" value="1"/>
</dbReference>
<dbReference type="EC" id="2.3.1.225" evidence="3"/>
<sequence>MTRKKMAKCKSKTKFLPAAFAWTLLISATGLFFYYPCIQWYLFVKKLWMVVLYQGIVTVFVLMNFSLATFMDPGVIPRASIFEDRDEEFPRSPLSEYRDQWHYSFHMVLVSRGRTTNEQVTGKFRSGYNPFSKSCCFNCCNTLCGPHYPSLKHPSKYVGKKPRKYQVPVNFSGTVVESGLKDQVRTYRDSYPPQIQNTSSTIRSTYNRMTPVGRDDTETQSDLDEPMASQSIDSEAALTHNSSKNNFFASPEVETPNDSSRLKITRGSIKNRDSPNSYQGKFNPQYAKGSPHPSQTRGESLEMRSMENPQSSSTVTGSSVLTSPQISQKVTRMGGVPTPFAMNSSQAPRFNHAVASGGGRPEFISLQQQQQQQRSMDQQPLSRSYNQSYAAVPSTTVGGAMSVAQYPATSPGRRYLSDGELLGDSAHHPHLHHESINSPQRSYYIWKDTSPYHQYQGASPSPAGHPMAGMQQDLSSPTRHASYASQVGYFLQQTQPTLQSGGPRTTPSGYPGGPIVPSGHLSPPPTSKSSSSPYTSGQQPLSFTRALEVSDSLEMRQTLISTAIPIQRKSFQRRFC</sequence>
<keyword evidence="3" id="KW-0808">Transferase</keyword>